<keyword evidence="3" id="KW-1185">Reference proteome</keyword>
<name>A0A4Y2E050_ARAVE</name>
<protein>
    <submittedName>
        <fullName evidence="2">Uncharacterized protein</fullName>
    </submittedName>
</protein>
<feature type="region of interest" description="Disordered" evidence="1">
    <location>
        <begin position="1"/>
        <end position="26"/>
    </location>
</feature>
<reference evidence="2 3" key="1">
    <citation type="journal article" date="2019" name="Sci. Rep.">
        <title>Orb-weaving spider Araneus ventricosus genome elucidates the spidroin gene catalogue.</title>
        <authorList>
            <person name="Kono N."/>
            <person name="Nakamura H."/>
            <person name="Ohtoshi R."/>
            <person name="Moran D.A.P."/>
            <person name="Shinohara A."/>
            <person name="Yoshida Y."/>
            <person name="Fujiwara M."/>
            <person name="Mori M."/>
            <person name="Tomita M."/>
            <person name="Arakawa K."/>
        </authorList>
    </citation>
    <scope>NUCLEOTIDE SEQUENCE [LARGE SCALE GENOMIC DNA]</scope>
</reference>
<evidence type="ECO:0000313" key="3">
    <source>
        <dbReference type="Proteomes" id="UP000499080"/>
    </source>
</evidence>
<proteinExistence type="predicted"/>
<gene>
    <name evidence="2" type="ORF">AVEN_264831_1</name>
</gene>
<dbReference type="AlphaFoldDB" id="A0A4Y2E050"/>
<evidence type="ECO:0000313" key="2">
    <source>
        <dbReference type="EMBL" id="GBM21398.1"/>
    </source>
</evidence>
<sequence length="88" mass="9840">MLYRKLQSADGCRHPQHKGWSQSKGSSTQCFKISADANRQLLGPRCKQLAEQLMIDVLSPCQPDLSTCCCLLQRAASRNSFMIGNRIL</sequence>
<accession>A0A4Y2E050</accession>
<organism evidence="2 3">
    <name type="scientific">Araneus ventricosus</name>
    <name type="common">Orbweaver spider</name>
    <name type="synonym">Epeira ventricosa</name>
    <dbReference type="NCBI Taxonomy" id="182803"/>
    <lineage>
        <taxon>Eukaryota</taxon>
        <taxon>Metazoa</taxon>
        <taxon>Ecdysozoa</taxon>
        <taxon>Arthropoda</taxon>
        <taxon>Chelicerata</taxon>
        <taxon>Arachnida</taxon>
        <taxon>Araneae</taxon>
        <taxon>Araneomorphae</taxon>
        <taxon>Entelegynae</taxon>
        <taxon>Araneoidea</taxon>
        <taxon>Araneidae</taxon>
        <taxon>Araneus</taxon>
    </lineage>
</organism>
<dbReference type="Proteomes" id="UP000499080">
    <property type="component" value="Unassembled WGS sequence"/>
</dbReference>
<comment type="caution">
    <text evidence="2">The sequence shown here is derived from an EMBL/GenBank/DDBJ whole genome shotgun (WGS) entry which is preliminary data.</text>
</comment>
<dbReference type="EMBL" id="BGPR01000458">
    <property type="protein sequence ID" value="GBM21398.1"/>
    <property type="molecule type" value="Genomic_DNA"/>
</dbReference>
<evidence type="ECO:0000256" key="1">
    <source>
        <dbReference type="SAM" id="MobiDB-lite"/>
    </source>
</evidence>